<organism evidence="2 3">
    <name type="scientific">Amycolatopsis cynarae</name>
    <dbReference type="NCBI Taxonomy" id="2995223"/>
    <lineage>
        <taxon>Bacteria</taxon>
        <taxon>Bacillati</taxon>
        <taxon>Actinomycetota</taxon>
        <taxon>Actinomycetes</taxon>
        <taxon>Pseudonocardiales</taxon>
        <taxon>Pseudonocardiaceae</taxon>
        <taxon>Amycolatopsis</taxon>
    </lineage>
</organism>
<evidence type="ECO:0000256" key="1">
    <source>
        <dbReference type="SAM" id="Phobius"/>
    </source>
</evidence>
<proteinExistence type="predicted"/>
<accession>A0ABY7ASU0</accession>
<evidence type="ECO:0008006" key="4">
    <source>
        <dbReference type="Google" id="ProtNLM"/>
    </source>
</evidence>
<name>A0ABY7ASU0_9PSEU</name>
<dbReference type="Proteomes" id="UP001163203">
    <property type="component" value="Chromosome"/>
</dbReference>
<keyword evidence="3" id="KW-1185">Reference proteome</keyword>
<keyword evidence="1" id="KW-0812">Transmembrane</keyword>
<dbReference type="RefSeq" id="WP_268440628.1">
    <property type="nucleotide sequence ID" value="NZ_CP113836.1"/>
</dbReference>
<keyword evidence="1" id="KW-1133">Transmembrane helix</keyword>
<keyword evidence="1" id="KW-0472">Membrane</keyword>
<protein>
    <recommendedName>
        <fullName evidence="4">DUF4267 domain-containing protein</fullName>
    </recommendedName>
</protein>
<feature type="transmembrane region" description="Helical" evidence="1">
    <location>
        <begin position="12"/>
        <end position="32"/>
    </location>
</feature>
<feature type="transmembrane region" description="Helical" evidence="1">
    <location>
        <begin position="52"/>
        <end position="70"/>
    </location>
</feature>
<evidence type="ECO:0000313" key="3">
    <source>
        <dbReference type="Proteomes" id="UP001163203"/>
    </source>
</evidence>
<gene>
    <name evidence="2" type="ORF">ORV05_18190</name>
</gene>
<reference evidence="2" key="1">
    <citation type="submission" date="2022-11" db="EMBL/GenBank/DDBJ databases">
        <authorList>
            <person name="Mo P."/>
        </authorList>
    </citation>
    <scope>NUCLEOTIDE SEQUENCE</scope>
    <source>
        <strain evidence="2">HUAS 11-8</strain>
    </source>
</reference>
<dbReference type="EMBL" id="CP113836">
    <property type="protein sequence ID" value="WAL62976.1"/>
    <property type="molecule type" value="Genomic_DNA"/>
</dbReference>
<sequence length="134" mass="13151">MAAKSAKGFRTLAIANALGAALSVGSAVAGLIKPELALPGASGNALSGIYTQAYVARAVPLGLAVLWLLATRHRALKPALVLAGVVQAGDSAIGLAHHNSGMTAGAAAAAMLHLGSAWWLARADRTAAPAPAAA</sequence>
<evidence type="ECO:0000313" key="2">
    <source>
        <dbReference type="EMBL" id="WAL62976.1"/>
    </source>
</evidence>